<organism evidence="2 3">
    <name type="scientific">Gymnopilus junonius</name>
    <name type="common">Spectacular rustgill mushroom</name>
    <name type="synonym">Gymnopilus spectabilis subsp. junonius</name>
    <dbReference type="NCBI Taxonomy" id="109634"/>
    <lineage>
        <taxon>Eukaryota</taxon>
        <taxon>Fungi</taxon>
        <taxon>Dikarya</taxon>
        <taxon>Basidiomycota</taxon>
        <taxon>Agaricomycotina</taxon>
        <taxon>Agaricomycetes</taxon>
        <taxon>Agaricomycetidae</taxon>
        <taxon>Agaricales</taxon>
        <taxon>Agaricineae</taxon>
        <taxon>Hymenogastraceae</taxon>
        <taxon>Gymnopilus</taxon>
    </lineage>
</organism>
<evidence type="ECO:0008006" key="4">
    <source>
        <dbReference type="Google" id="ProtNLM"/>
    </source>
</evidence>
<protein>
    <recommendedName>
        <fullName evidence="4">F-box domain-containing protein</fullName>
    </recommendedName>
</protein>
<reference evidence="2" key="1">
    <citation type="submission" date="2020-11" db="EMBL/GenBank/DDBJ databases">
        <authorList>
            <consortium name="DOE Joint Genome Institute"/>
            <person name="Ahrendt S."/>
            <person name="Riley R."/>
            <person name="Andreopoulos W."/>
            <person name="LaButti K."/>
            <person name="Pangilinan J."/>
            <person name="Ruiz-duenas F.J."/>
            <person name="Barrasa J.M."/>
            <person name="Sanchez-Garcia M."/>
            <person name="Camarero S."/>
            <person name="Miyauchi S."/>
            <person name="Serrano A."/>
            <person name="Linde D."/>
            <person name="Babiker R."/>
            <person name="Drula E."/>
            <person name="Ayuso-Fernandez I."/>
            <person name="Pacheco R."/>
            <person name="Padilla G."/>
            <person name="Ferreira P."/>
            <person name="Barriuso J."/>
            <person name="Kellner H."/>
            <person name="Castanera R."/>
            <person name="Alfaro M."/>
            <person name="Ramirez L."/>
            <person name="Pisabarro A.G."/>
            <person name="Kuo A."/>
            <person name="Tritt A."/>
            <person name="Lipzen A."/>
            <person name="He G."/>
            <person name="Yan M."/>
            <person name="Ng V."/>
            <person name="Cullen D."/>
            <person name="Martin F."/>
            <person name="Rosso M.-N."/>
            <person name="Henrissat B."/>
            <person name="Hibbett D."/>
            <person name="Martinez A.T."/>
            <person name="Grigoriev I.V."/>
        </authorList>
    </citation>
    <scope>NUCLEOTIDE SEQUENCE</scope>
    <source>
        <strain evidence="2">AH 44721</strain>
    </source>
</reference>
<dbReference type="Proteomes" id="UP000724874">
    <property type="component" value="Unassembled WGS sequence"/>
</dbReference>
<dbReference type="OrthoDB" id="3543113at2759"/>
<gene>
    <name evidence="2" type="ORF">CPB84DRAFT_862119</name>
</gene>
<name>A0A9P5NML9_GYMJU</name>
<dbReference type="InterPro" id="IPR032675">
    <property type="entry name" value="LRR_dom_sf"/>
</dbReference>
<accession>A0A9P5NML9</accession>
<keyword evidence="3" id="KW-1185">Reference proteome</keyword>
<dbReference type="AlphaFoldDB" id="A0A9P5NML9"/>
<sequence length="577" mass="63417">MDLGGATSSTGPINNVTSTGTVHPSSQRSMTQAQLYNHANSVGGIESISARSQVLANEDLLDLIFSYFDPAFFEDILTMDSTTKSALLSVCLTCKSFYTPALDLLWRVMNSIIPIFKLIPAFTKVNDTYTLSGVINQYHIARLEMHTRKIRCLHLKTPHDAIPSHILFRFTHLRKFSLFPALTRLHIPSLAVEYLRGIEGLNFLFLAHGKSLSTITLGGINASTDAFTSSFLSALSQECESIQKLTLTGRLTPDTLHFVSEFQHLQTLNLTFDAAIVEVEFIQLCSHLMSLTHFIIHLQASSTVHNPSGVGKGAIHGFDALQELQISAPPPDALRILEVISKAGSVKVISLSCPFFSARDISATALSIKSCIGESCRISPSMSSLTVQMGNNNTVVLPRNSLSPLLACKNLRYFALTGISLAITDDDISQICEEGGWENLTVLWLPPSAPGSSPSLSSLHVLATHCPKIHVLAIPIDFSLDFSNLNDMRLHPRRPHGLQHLTVIRSALNRLHEDSGTTIATAIGVSRFLEYQFPFLCKSVLSGGTGSSDWWNTVKSLMKEYKLIRVEERRKDDDETV</sequence>
<dbReference type="Gene3D" id="3.80.10.10">
    <property type="entry name" value="Ribonuclease Inhibitor"/>
    <property type="match status" value="1"/>
</dbReference>
<evidence type="ECO:0000256" key="1">
    <source>
        <dbReference type="SAM" id="MobiDB-lite"/>
    </source>
</evidence>
<proteinExistence type="predicted"/>
<comment type="caution">
    <text evidence="2">The sequence shown here is derived from an EMBL/GenBank/DDBJ whole genome shotgun (WGS) entry which is preliminary data.</text>
</comment>
<dbReference type="SUPFAM" id="SSF52058">
    <property type="entry name" value="L domain-like"/>
    <property type="match status" value="1"/>
</dbReference>
<evidence type="ECO:0000313" key="3">
    <source>
        <dbReference type="Proteomes" id="UP000724874"/>
    </source>
</evidence>
<dbReference type="EMBL" id="JADNYJ010000036">
    <property type="protein sequence ID" value="KAF8902394.1"/>
    <property type="molecule type" value="Genomic_DNA"/>
</dbReference>
<evidence type="ECO:0000313" key="2">
    <source>
        <dbReference type="EMBL" id="KAF8902394.1"/>
    </source>
</evidence>
<feature type="region of interest" description="Disordered" evidence="1">
    <location>
        <begin position="1"/>
        <end position="26"/>
    </location>
</feature>